<reference evidence="1" key="1">
    <citation type="submission" date="2022-10" db="EMBL/GenBank/DDBJ databases">
        <title>Tapping the CABI collections for fungal endophytes: first genome assemblies for Collariella, Neodidymelliopsis, Ascochyta clinopodiicola, Didymella pomorum, Didymosphaeria variabile, Neocosmospora piperis and Neocucurbitaria cava.</title>
        <authorList>
            <person name="Hill R."/>
        </authorList>
    </citation>
    <scope>NUCLEOTIDE SEQUENCE</scope>
    <source>
        <strain evidence="1">IMI 356814</strain>
    </source>
</reference>
<keyword evidence="2" id="KW-1185">Reference proteome</keyword>
<gene>
    <name evidence="1" type="ORF">N0V83_008546</name>
</gene>
<protein>
    <submittedName>
        <fullName evidence="1">Uncharacterized protein</fullName>
    </submittedName>
</protein>
<proteinExistence type="predicted"/>
<name>A0A9W8Y4U6_9PLEO</name>
<sequence>MICEGCDACHQIATPPKVNETVTAAAAAGEKRSSDATAIVIKRETEIVQTTPPHCVFVCDNTECCYQCPNAATGQMTKDLNNTLVIDEATLNNGTVAITIDNKLDDGTQQAGGQRKCVHWVCVFRNCFRTHCDVSGNGSDDGPGGGDETAYLASMAPVGGAEKVKDPVPAPNGCSKVCNEDAEVCVTVCAPASPEKTVCQQRCTGDTCWTVCTAAAAATDGGVEKAKDDPDIITFRQCRVDCIVMANICYTFCYAPFYDSAAGVVKRTVTQQLGGAGTQKLGSRYCQEKCTESGDGCWTVCYPPFFAIEPAAERRGVEGN</sequence>
<organism evidence="1 2">
    <name type="scientific">Neocucurbitaria cava</name>
    <dbReference type="NCBI Taxonomy" id="798079"/>
    <lineage>
        <taxon>Eukaryota</taxon>
        <taxon>Fungi</taxon>
        <taxon>Dikarya</taxon>
        <taxon>Ascomycota</taxon>
        <taxon>Pezizomycotina</taxon>
        <taxon>Dothideomycetes</taxon>
        <taxon>Pleosporomycetidae</taxon>
        <taxon>Pleosporales</taxon>
        <taxon>Pleosporineae</taxon>
        <taxon>Cucurbitariaceae</taxon>
        <taxon>Neocucurbitaria</taxon>
    </lineage>
</organism>
<accession>A0A9W8Y4U6</accession>
<evidence type="ECO:0000313" key="2">
    <source>
        <dbReference type="Proteomes" id="UP001140560"/>
    </source>
</evidence>
<dbReference type="Proteomes" id="UP001140560">
    <property type="component" value="Unassembled WGS sequence"/>
</dbReference>
<evidence type="ECO:0000313" key="1">
    <source>
        <dbReference type="EMBL" id="KAJ4365924.1"/>
    </source>
</evidence>
<dbReference type="AlphaFoldDB" id="A0A9W8Y4U6"/>
<comment type="caution">
    <text evidence="1">The sequence shown here is derived from an EMBL/GenBank/DDBJ whole genome shotgun (WGS) entry which is preliminary data.</text>
</comment>
<dbReference type="OrthoDB" id="10581733at2759"/>
<dbReference type="EMBL" id="JAPEUY010000015">
    <property type="protein sequence ID" value="KAJ4365924.1"/>
    <property type="molecule type" value="Genomic_DNA"/>
</dbReference>